<evidence type="ECO:0000313" key="10">
    <source>
        <dbReference type="Proteomes" id="UP001139260"/>
    </source>
</evidence>
<proteinExistence type="predicted"/>
<dbReference type="EMBL" id="JALNUB010000009">
    <property type="protein sequence ID" value="MCK8142958.1"/>
    <property type="molecule type" value="Genomic_DNA"/>
</dbReference>
<dbReference type="InterPro" id="IPR016195">
    <property type="entry name" value="Pol/histidinol_Pase-like"/>
</dbReference>
<feature type="region of interest" description="Disordered" evidence="7">
    <location>
        <begin position="987"/>
        <end position="1014"/>
    </location>
</feature>
<dbReference type="RefSeq" id="WP_248429043.1">
    <property type="nucleotide sequence ID" value="NZ_JALNUB010000009.1"/>
</dbReference>
<evidence type="ECO:0000256" key="1">
    <source>
        <dbReference type="ARBA" id="ARBA00012417"/>
    </source>
</evidence>
<dbReference type="GO" id="GO:0003887">
    <property type="term" value="F:DNA-directed DNA polymerase activity"/>
    <property type="evidence" value="ECO:0007669"/>
    <property type="project" value="UniProtKB-KW"/>
</dbReference>
<dbReference type="NCBIfam" id="TIGR00594">
    <property type="entry name" value="polc"/>
    <property type="match status" value="1"/>
</dbReference>
<dbReference type="Pfam" id="PF02811">
    <property type="entry name" value="PHP"/>
    <property type="match status" value="1"/>
</dbReference>
<evidence type="ECO:0000313" key="9">
    <source>
        <dbReference type="EMBL" id="MCK8142958.1"/>
    </source>
</evidence>
<dbReference type="Pfam" id="PF07733">
    <property type="entry name" value="DNA_pol3_alpha"/>
    <property type="match status" value="1"/>
</dbReference>
<keyword evidence="3 9" id="KW-0548">Nucleotidyltransferase</keyword>
<keyword evidence="10" id="KW-1185">Reference proteome</keyword>
<dbReference type="AlphaFoldDB" id="A0A9X2BMJ3"/>
<dbReference type="EC" id="2.7.7.7" evidence="1"/>
<dbReference type="Gene3D" id="3.20.20.140">
    <property type="entry name" value="Metal-dependent hydrolases"/>
    <property type="match status" value="2"/>
</dbReference>
<evidence type="ECO:0000259" key="8">
    <source>
        <dbReference type="SMART" id="SM00481"/>
    </source>
</evidence>
<dbReference type="GO" id="GO:0006260">
    <property type="term" value="P:DNA replication"/>
    <property type="evidence" value="ECO:0007669"/>
    <property type="project" value="UniProtKB-KW"/>
</dbReference>
<dbReference type="InterPro" id="IPR029460">
    <property type="entry name" value="DNAPol_HHH"/>
</dbReference>
<evidence type="ECO:0000256" key="7">
    <source>
        <dbReference type="SAM" id="MobiDB-lite"/>
    </source>
</evidence>
<dbReference type="InterPro" id="IPR004805">
    <property type="entry name" value="DnaE2/DnaE/PolC"/>
</dbReference>
<sequence length="1014" mass="116188">MYINCHSYHSLRYGTIPLDDLIEKAVACGLTAMALTDINTVTGIYDFITACKNVNIKPIVGIEFRSNSEFRYIGLAQNASGLAEMNRFLTHHNFKDIALPVEAPTFEAVLIIYAFESAPAFLKTNEYIGIRPEEVGKLFGYKGNFDKLVILQPVTFRTKKEYKLHKILRAIDNNILLSKLEPSDIATTSEVMVSQERLIAAYKEYPQILSNTNAVIESCDFQFDFDTPKNKKYYTNSRESDIALLTTLAHQGMNWRYGKENPAALARVEKELKVINELNFSGYFLITWDIIRYSNSRGFLHIGRGSGANSIIAYCLGITDICPIELDLYFERFLNENRKSPPDFDIDWSWQERDIILEYIFNRYGYENVAFCGTNVEFKYRSIFREVGKVFGLPKDELDHLAKNPMRLQQNNSVVKEVQEYGMLLEKYPNQRSMHSCGILISEDPITTYTPLEMPPKGFPIVLFDMHVAESIGFEKFDILSQRGIGHIDDTVKLVAKNRGIRINIRDTKISKNELKANSFLSQGKTIGCFYIESPAMRGLLRRLKCDNYKILVAASSIIRPGVAKSGMMKEYIFRHNHPDQFEYFHKVFEEQLGETYGIMVYQEDVIKIALHYGGLPAADGDILRRAMSGKGRSLTALQKVKDHFFESCAKQGHADALSQEIYRQIESFAGYSFCKAHSASYAVESYQSLYLKVYYPIEFMVAVINNQGGFYRTEVYVHEARMAGATIHNPCVNKSEFTTTLYGDSIYLGFMHLQGLPEKLANAILKERELHGDYVSMEDFCNRVKIGLESLKLLIFIGAFRETGKTKNQLLILASLLFNSSVTDNQMLLLQESVKEYKLPTLERSRFEDAFDEIDLLDFPTSFTVFDLLQSPFRGDVMAKDLILHHKKQVRMLAYLISRKQVPTVRGTMYFGTWIDHEGNYFDTTHFPDNLIQFPFQGGGCYLLLGIVEVDYHFPTVTILKMAKMPFVPDPRYSDAKDHQYITQENIKEDVSRTSRDPYPRAHEINLPRNKMV</sequence>
<comment type="catalytic activity">
    <reaction evidence="6">
        <text>DNA(n) + a 2'-deoxyribonucleoside 5'-triphosphate = DNA(n+1) + diphosphate</text>
        <dbReference type="Rhea" id="RHEA:22508"/>
        <dbReference type="Rhea" id="RHEA-COMP:17339"/>
        <dbReference type="Rhea" id="RHEA-COMP:17340"/>
        <dbReference type="ChEBI" id="CHEBI:33019"/>
        <dbReference type="ChEBI" id="CHEBI:61560"/>
        <dbReference type="ChEBI" id="CHEBI:173112"/>
        <dbReference type="EC" id="2.7.7.7"/>
    </reaction>
</comment>
<keyword evidence="5" id="KW-0239">DNA-directed DNA polymerase</keyword>
<evidence type="ECO:0000256" key="2">
    <source>
        <dbReference type="ARBA" id="ARBA00022679"/>
    </source>
</evidence>
<dbReference type="Pfam" id="PF17657">
    <property type="entry name" value="DNA_pol3_finger"/>
    <property type="match status" value="1"/>
</dbReference>
<dbReference type="InterPro" id="IPR004013">
    <property type="entry name" value="PHP_dom"/>
</dbReference>
<dbReference type="Gene3D" id="1.10.150.870">
    <property type="match status" value="1"/>
</dbReference>
<dbReference type="InterPro" id="IPR040982">
    <property type="entry name" value="DNA_pol3_finger"/>
</dbReference>
<gene>
    <name evidence="9" type="primary">dnaE</name>
    <name evidence="9" type="ORF">MW871_13740</name>
</gene>
<feature type="compositionally biased region" description="Basic and acidic residues" evidence="7">
    <location>
        <begin position="987"/>
        <end position="1007"/>
    </location>
</feature>
<organism evidence="9 10">
    <name type="scientific">Flavobacterium pygoscelis</name>
    <dbReference type="NCBI Taxonomy" id="2893176"/>
    <lineage>
        <taxon>Bacteria</taxon>
        <taxon>Pseudomonadati</taxon>
        <taxon>Bacteroidota</taxon>
        <taxon>Flavobacteriia</taxon>
        <taxon>Flavobacteriales</taxon>
        <taxon>Flavobacteriaceae</taxon>
        <taxon>Flavobacterium</taxon>
    </lineage>
</organism>
<protein>
    <recommendedName>
        <fullName evidence="1">DNA-directed DNA polymerase</fullName>
        <ecNumber evidence="1">2.7.7.7</ecNumber>
    </recommendedName>
</protein>
<keyword evidence="2 9" id="KW-0808">Transferase</keyword>
<keyword evidence="4" id="KW-0235">DNA replication</keyword>
<dbReference type="SMART" id="SM00481">
    <property type="entry name" value="POLIIIAc"/>
    <property type="match status" value="1"/>
</dbReference>
<evidence type="ECO:0000256" key="6">
    <source>
        <dbReference type="ARBA" id="ARBA00049244"/>
    </source>
</evidence>
<name>A0A9X2BMJ3_9FLAO</name>
<dbReference type="Proteomes" id="UP001139260">
    <property type="component" value="Unassembled WGS sequence"/>
</dbReference>
<dbReference type="SUPFAM" id="SSF89550">
    <property type="entry name" value="PHP domain-like"/>
    <property type="match status" value="1"/>
</dbReference>
<accession>A0A9X2BMJ3</accession>
<dbReference type="GO" id="GO:0008408">
    <property type="term" value="F:3'-5' exonuclease activity"/>
    <property type="evidence" value="ECO:0007669"/>
    <property type="project" value="InterPro"/>
</dbReference>
<dbReference type="CDD" id="cd07431">
    <property type="entry name" value="PHP_PolIIIA"/>
    <property type="match status" value="1"/>
</dbReference>
<evidence type="ECO:0000256" key="3">
    <source>
        <dbReference type="ARBA" id="ARBA00022695"/>
    </source>
</evidence>
<feature type="domain" description="Polymerase/histidinol phosphatase N-terminal" evidence="8">
    <location>
        <begin position="5"/>
        <end position="68"/>
    </location>
</feature>
<reference evidence="9" key="1">
    <citation type="submission" date="2022-04" db="EMBL/GenBank/DDBJ databases">
        <title>Flavobacterium pygoscelis sp. nov. isolated from Chinstrap chick (Pygoscelis antarcticus).</title>
        <authorList>
            <person name="Irgang R."/>
            <person name="Poblete-Morales M."/>
            <person name="Avendano-Herrera R."/>
        </authorList>
    </citation>
    <scope>NUCLEOTIDE SEQUENCE</scope>
    <source>
        <strain evidence="9">I-SCBP12n</strain>
    </source>
</reference>
<dbReference type="InterPro" id="IPR011708">
    <property type="entry name" value="DNA_pol3_alpha_NTPase_dom"/>
</dbReference>
<evidence type="ECO:0000256" key="4">
    <source>
        <dbReference type="ARBA" id="ARBA00022705"/>
    </source>
</evidence>
<comment type="caution">
    <text evidence="9">The sequence shown here is derived from an EMBL/GenBank/DDBJ whole genome shotgun (WGS) entry which is preliminary data.</text>
</comment>
<evidence type="ECO:0000256" key="5">
    <source>
        <dbReference type="ARBA" id="ARBA00022932"/>
    </source>
</evidence>
<dbReference type="PANTHER" id="PTHR32294">
    <property type="entry name" value="DNA POLYMERASE III SUBUNIT ALPHA"/>
    <property type="match status" value="1"/>
</dbReference>
<dbReference type="Pfam" id="PF14579">
    <property type="entry name" value="HHH_6"/>
    <property type="match status" value="1"/>
</dbReference>
<dbReference type="InterPro" id="IPR003141">
    <property type="entry name" value="Pol/His_phosphatase_N"/>
</dbReference>